<proteinExistence type="predicted"/>
<accession>A0A1I8FB58</accession>
<evidence type="ECO:0000313" key="4">
    <source>
        <dbReference type="WBParaSite" id="maker-unitig_27599-snap-gene-0.1-mRNA-1"/>
    </source>
</evidence>
<feature type="region of interest" description="Disordered" evidence="1">
    <location>
        <begin position="1468"/>
        <end position="1490"/>
    </location>
</feature>
<feature type="region of interest" description="Disordered" evidence="1">
    <location>
        <begin position="1313"/>
        <end position="1332"/>
    </location>
</feature>
<feature type="region of interest" description="Disordered" evidence="1">
    <location>
        <begin position="232"/>
        <end position="350"/>
    </location>
</feature>
<feature type="region of interest" description="Disordered" evidence="1">
    <location>
        <begin position="952"/>
        <end position="971"/>
    </location>
</feature>
<evidence type="ECO:0000256" key="1">
    <source>
        <dbReference type="SAM" id="MobiDB-lite"/>
    </source>
</evidence>
<feature type="compositionally biased region" description="Polar residues" evidence="1">
    <location>
        <begin position="1468"/>
        <end position="1479"/>
    </location>
</feature>
<reference evidence="4" key="1">
    <citation type="submission" date="2016-11" db="UniProtKB">
        <authorList>
            <consortium name="WormBaseParasite"/>
        </authorList>
    </citation>
    <scope>IDENTIFICATION</scope>
</reference>
<feature type="compositionally biased region" description="Polar residues" evidence="1">
    <location>
        <begin position="860"/>
        <end position="871"/>
    </location>
</feature>
<dbReference type="InterPro" id="IPR056342">
    <property type="entry name" value="HTH_CHD6-9"/>
</dbReference>
<feature type="region of interest" description="Disordered" evidence="1">
    <location>
        <begin position="852"/>
        <end position="901"/>
    </location>
</feature>
<protein>
    <submittedName>
        <fullName evidence="4">SANT domain-containing protein</fullName>
    </submittedName>
</protein>
<feature type="compositionally biased region" description="Basic residues" evidence="1">
    <location>
        <begin position="872"/>
        <end position="886"/>
    </location>
</feature>
<feature type="region of interest" description="Disordered" evidence="1">
    <location>
        <begin position="1424"/>
        <end position="1453"/>
    </location>
</feature>
<feature type="compositionally biased region" description="Basic and acidic residues" evidence="1">
    <location>
        <begin position="698"/>
        <end position="745"/>
    </location>
</feature>
<dbReference type="PANTHER" id="PTHR46850:SF1">
    <property type="entry name" value="CHROMODOMAIN-HELICASE-DNA-BINDING PROTEIN 9"/>
    <property type="match status" value="1"/>
</dbReference>
<feature type="domain" description="Chromodomain-helicase-DNA-binding protein 6-9 tri-helical" evidence="2">
    <location>
        <begin position="440"/>
        <end position="477"/>
    </location>
</feature>
<feature type="region of interest" description="Disordered" evidence="1">
    <location>
        <begin position="126"/>
        <end position="147"/>
    </location>
</feature>
<organism evidence="3 4">
    <name type="scientific">Macrostomum lignano</name>
    <dbReference type="NCBI Taxonomy" id="282301"/>
    <lineage>
        <taxon>Eukaryota</taxon>
        <taxon>Metazoa</taxon>
        <taxon>Spiralia</taxon>
        <taxon>Lophotrochozoa</taxon>
        <taxon>Platyhelminthes</taxon>
        <taxon>Rhabditophora</taxon>
        <taxon>Macrostomorpha</taxon>
        <taxon>Macrostomida</taxon>
        <taxon>Macrostomidae</taxon>
        <taxon>Macrostomum</taxon>
    </lineage>
</organism>
<feature type="region of interest" description="Disordered" evidence="1">
    <location>
        <begin position="1054"/>
        <end position="1103"/>
    </location>
</feature>
<dbReference type="InterPro" id="IPR051493">
    <property type="entry name" value="CHD"/>
</dbReference>
<sequence>ADPAGENAVANGAEAVAAARAGGASGAGDASVSAADGAAFAAGSNGGVASSSSAGGGSGKEAEPLYDRTELFRLEKCLLAFGYGRWPEIAARLHLAPGAPGWQEGDGLEALRPQYAFVAESQDSKALATVPPPASTAAAATDEDSDLDPERVLNCDSFLKHLEKACNKILHARIRLMYFLQLWTTADVLPITENPTLSIPCTDGVEKRSRLVQPGAHTDPCLCFASRCQPRGVGGGSGDKPATATGPTPARRPSQADANGLDDTLRVTEAAIDDRPAVESDADATMTDARRRQRRRPPTLKMSLCPTTSQKTKTDGGEQRPESAAAEAGTSNGPVATAEEKPASARQRRADCRQHQLPLESLLVKPEEAASPAAELVFPIKRRSKRSSSETNWSLSEAGSGRLNTLRMLKKAQQELLNMQAAAAAAAAAAPAPPPVLQPERFRSLSNLNRKSDSALTSYFHSYYHLCRDTCLRSASETVVALGLRGYDGRTARAGGSRRAPSVACCGGGSAPDLNAGTRFCPHPQLEERLKLAQRSPDLPEWWQPGLHDLDLLRGAAKHGLARTRLQRPSRSRAGLSPQDPYLLRWAVSLRLLLTANSSNSVNRCDGANFVRWRSGADNWRHPAGGSAAADSRSPKLPSLKTLARNPRLQAGTEKLRRAMRPRETDAAESTKTDQVKQQEEAVKPATEPDAEVNTEANKNEEVKEEADKSAKVEAPESEAAVKAETAEPAEAKKEEEAETTKDEAASSEVKPTTTDASSVEAGTFGFFYCSSSSAAAAAREWSIRFATNIAVGWPKDRTISQRLEPCATASFTVKWPNPRGIVAAMLCRAAAASNSNSNNCCLTRPRASSPPVAGVESSIGDSQPAPSSRQTGRHHPHGRQRKTQRLRVGGSTDTDSRRATPIDFIRRSRSVDSSASGIIIIISTTSPLSQPTRGRKRKIDSLAERLLSSKSPPCLAADDSGPSGLTRYPESGRLWRLRPSTWPRRCPPSQPLQHRLRHLWRRPPLLAAAAAAAAAGASGGGSSSAVQSASRSLPGLRLRIIIGGEPAAGASASAASASSSSSSGPSRSFKHGSPSAGAEHRRLATSIYQDKAPKRRDLENSSLSTRTTCPILLRGRIKRSTRPVWRTAAEARIPTQLQQTLEVPGLHTVYMQMMTGFSALRSTVGLMAKIIIRWQQYYQAAYAGRRLDGPASGLDRVMPAAAGRCWRAAGRRYFSTRQQPPRTSWPVGSACTSISRQASLRRHLRIIRAGGTERVKSATKSSTVERQSLAATPRLRLLASSPLSLAALAGLTSNIVSSAASAVGGRLAGSQGAATDQLSGRPRPASQLGQRHGAPLLAAHGAAARPSSARSASSIAVINALSRLRGKIPLHRPPLVGRASASAKGAQSGWLLASSNGITAGRRRAAGGSASFIVVASAEQAAKSSGSAGPAKLQQQARRRLQAASHQPRSLPLPPQLAVLHQLAGLQQHSRLSSQPTHTDGVLELSTKK</sequence>
<feature type="compositionally biased region" description="Basic and acidic residues" evidence="1">
    <location>
        <begin position="654"/>
        <end position="683"/>
    </location>
</feature>
<evidence type="ECO:0000313" key="3">
    <source>
        <dbReference type="Proteomes" id="UP000095280"/>
    </source>
</evidence>
<feature type="compositionally biased region" description="Basic and acidic residues" evidence="1">
    <location>
        <begin position="338"/>
        <end position="350"/>
    </location>
</feature>
<evidence type="ECO:0000259" key="2">
    <source>
        <dbReference type="Pfam" id="PF23078"/>
    </source>
</evidence>
<feature type="compositionally biased region" description="Basic and acidic residues" evidence="1">
    <location>
        <begin position="312"/>
        <end position="321"/>
    </location>
</feature>
<keyword evidence="3" id="KW-1185">Reference proteome</keyword>
<dbReference type="Proteomes" id="UP000095280">
    <property type="component" value="Unplaced"/>
</dbReference>
<dbReference type="WBParaSite" id="maker-unitig_27599-snap-gene-0.1-mRNA-1">
    <property type="protein sequence ID" value="maker-unitig_27599-snap-gene-0.1-mRNA-1"/>
    <property type="gene ID" value="maker-unitig_27599-snap-gene-0.1"/>
</dbReference>
<dbReference type="PANTHER" id="PTHR46850">
    <property type="entry name" value="CHROMODOMAIN-HELICASE-DNA-BINDING PROTEIN 9"/>
    <property type="match status" value="1"/>
</dbReference>
<dbReference type="Pfam" id="PF23078">
    <property type="entry name" value="HTH_CHD6-9"/>
    <property type="match status" value="1"/>
</dbReference>
<name>A0A1I8FB58_9PLAT</name>
<feature type="region of interest" description="Disordered" evidence="1">
    <location>
        <begin position="650"/>
        <end position="757"/>
    </location>
</feature>
<feature type="compositionally biased region" description="Low complexity" evidence="1">
    <location>
        <begin position="1424"/>
        <end position="1437"/>
    </location>
</feature>
<feature type="compositionally biased region" description="Low complexity" evidence="1">
    <location>
        <begin position="1054"/>
        <end position="1067"/>
    </location>
</feature>